<dbReference type="EMBL" id="ASHM01027082">
    <property type="protein sequence ID" value="PNX74141.1"/>
    <property type="molecule type" value="Genomic_DNA"/>
</dbReference>
<sequence>GEGGPSYPEFGREVPELYQRYNDELEMIPEARAGEIVTVYEHCIDDSIYRFYDFAGDTFIDGLVRYKIVGIVRYPTTSPKVYDSSEDIKWLGRRSLKELASGDINDIYHYGRGRCYLEIFNRGEVEDQPKARV</sequence>
<dbReference type="AlphaFoldDB" id="A0A2K3L6H6"/>
<organism evidence="1 2">
    <name type="scientific">Trifolium pratense</name>
    <name type="common">Red clover</name>
    <dbReference type="NCBI Taxonomy" id="57577"/>
    <lineage>
        <taxon>Eukaryota</taxon>
        <taxon>Viridiplantae</taxon>
        <taxon>Streptophyta</taxon>
        <taxon>Embryophyta</taxon>
        <taxon>Tracheophyta</taxon>
        <taxon>Spermatophyta</taxon>
        <taxon>Magnoliopsida</taxon>
        <taxon>eudicotyledons</taxon>
        <taxon>Gunneridae</taxon>
        <taxon>Pentapetalae</taxon>
        <taxon>rosids</taxon>
        <taxon>fabids</taxon>
        <taxon>Fabales</taxon>
        <taxon>Fabaceae</taxon>
        <taxon>Papilionoideae</taxon>
        <taxon>50 kb inversion clade</taxon>
        <taxon>NPAAA clade</taxon>
        <taxon>Hologalegina</taxon>
        <taxon>IRL clade</taxon>
        <taxon>Trifolieae</taxon>
        <taxon>Trifolium</taxon>
    </lineage>
</organism>
<comment type="caution">
    <text evidence="1">The sequence shown here is derived from an EMBL/GenBank/DDBJ whole genome shotgun (WGS) entry which is preliminary data.</text>
</comment>
<gene>
    <name evidence="1" type="ORF">L195_g030056</name>
</gene>
<reference evidence="1 2" key="1">
    <citation type="journal article" date="2014" name="Am. J. Bot.">
        <title>Genome assembly and annotation for red clover (Trifolium pratense; Fabaceae).</title>
        <authorList>
            <person name="Istvanek J."/>
            <person name="Jaros M."/>
            <person name="Krenek A."/>
            <person name="Repkova J."/>
        </authorList>
    </citation>
    <scope>NUCLEOTIDE SEQUENCE [LARGE SCALE GENOMIC DNA]</scope>
    <source>
        <strain evidence="2">cv. Tatra</strain>
        <tissue evidence="1">Young leaves</tissue>
    </source>
</reference>
<name>A0A2K3L6H6_TRIPR</name>
<reference evidence="1 2" key="2">
    <citation type="journal article" date="2017" name="Front. Plant Sci.">
        <title>Gene Classification and Mining of Molecular Markers Useful in Red Clover (Trifolium pratense) Breeding.</title>
        <authorList>
            <person name="Istvanek J."/>
            <person name="Dluhosova J."/>
            <person name="Dluhos P."/>
            <person name="Patkova L."/>
            <person name="Nedelnik J."/>
            <person name="Repkova J."/>
        </authorList>
    </citation>
    <scope>NUCLEOTIDE SEQUENCE [LARGE SCALE GENOMIC DNA]</scope>
    <source>
        <strain evidence="2">cv. Tatra</strain>
        <tissue evidence="1">Young leaves</tissue>
    </source>
</reference>
<feature type="non-terminal residue" evidence="1">
    <location>
        <position position="1"/>
    </location>
</feature>
<proteinExistence type="predicted"/>
<evidence type="ECO:0000313" key="1">
    <source>
        <dbReference type="EMBL" id="PNX74141.1"/>
    </source>
</evidence>
<dbReference type="ExpressionAtlas" id="A0A2K3L6H6">
    <property type="expression patterns" value="baseline"/>
</dbReference>
<evidence type="ECO:0000313" key="2">
    <source>
        <dbReference type="Proteomes" id="UP000236291"/>
    </source>
</evidence>
<dbReference type="Proteomes" id="UP000236291">
    <property type="component" value="Unassembled WGS sequence"/>
</dbReference>
<protein>
    <submittedName>
        <fullName evidence="1">Uncharacterized protein</fullName>
    </submittedName>
</protein>
<accession>A0A2K3L6H6</accession>